<reference evidence="9" key="1">
    <citation type="submission" date="2023-08" db="EMBL/GenBank/DDBJ databases">
        <authorList>
            <person name="Audoor S."/>
            <person name="Bilcke G."/>
        </authorList>
    </citation>
    <scope>NUCLEOTIDE SEQUENCE</scope>
</reference>
<dbReference type="PANTHER" id="PTHR14233">
    <property type="entry name" value="DUF914-RELATED"/>
    <property type="match status" value="1"/>
</dbReference>
<feature type="transmembrane region" description="Helical" evidence="8">
    <location>
        <begin position="43"/>
        <end position="63"/>
    </location>
</feature>
<dbReference type="Pfam" id="PF06027">
    <property type="entry name" value="SLC35F"/>
    <property type="match status" value="1"/>
</dbReference>
<keyword evidence="4 8" id="KW-0812">Transmembrane</keyword>
<accession>A0AAD2JH75</accession>
<dbReference type="InterPro" id="IPR037185">
    <property type="entry name" value="EmrE-like"/>
</dbReference>
<evidence type="ECO:0000313" key="9">
    <source>
        <dbReference type="EMBL" id="CAJ1949428.1"/>
    </source>
</evidence>
<evidence type="ECO:0000256" key="3">
    <source>
        <dbReference type="ARBA" id="ARBA00022448"/>
    </source>
</evidence>
<keyword evidence="6 8" id="KW-0472">Membrane</keyword>
<proteinExistence type="inferred from homology"/>
<evidence type="ECO:0000256" key="4">
    <source>
        <dbReference type="ARBA" id="ARBA00022692"/>
    </source>
</evidence>
<feature type="transmembrane region" description="Helical" evidence="8">
    <location>
        <begin position="277"/>
        <end position="298"/>
    </location>
</feature>
<comment type="caution">
    <text evidence="9">The sequence shown here is derived from an EMBL/GenBank/DDBJ whole genome shotgun (WGS) entry which is preliminary data.</text>
</comment>
<keyword evidence="10" id="KW-1185">Reference proteome</keyword>
<feature type="transmembrane region" description="Helical" evidence="8">
    <location>
        <begin position="208"/>
        <end position="227"/>
    </location>
</feature>
<gene>
    <name evidence="9" type="ORF">CYCCA115_LOCUS12089</name>
</gene>
<dbReference type="PANTHER" id="PTHR14233:SF4">
    <property type="entry name" value="SOLUTE CARRIER FAMILY 35 MEMBER F2"/>
    <property type="match status" value="1"/>
</dbReference>
<comment type="subcellular location">
    <subcellularLocation>
        <location evidence="1">Membrane</location>
        <topology evidence="1">Multi-pass membrane protein</topology>
    </subcellularLocation>
</comment>
<evidence type="ECO:0000256" key="1">
    <source>
        <dbReference type="ARBA" id="ARBA00004141"/>
    </source>
</evidence>
<dbReference type="GO" id="GO:0022857">
    <property type="term" value="F:transmembrane transporter activity"/>
    <property type="evidence" value="ECO:0007669"/>
    <property type="project" value="InterPro"/>
</dbReference>
<evidence type="ECO:0000256" key="5">
    <source>
        <dbReference type="ARBA" id="ARBA00022989"/>
    </source>
</evidence>
<dbReference type="Proteomes" id="UP001295423">
    <property type="component" value="Unassembled WGS sequence"/>
</dbReference>
<evidence type="ECO:0000256" key="7">
    <source>
        <dbReference type="SAM" id="MobiDB-lite"/>
    </source>
</evidence>
<organism evidence="9 10">
    <name type="scientific">Cylindrotheca closterium</name>
    <dbReference type="NCBI Taxonomy" id="2856"/>
    <lineage>
        <taxon>Eukaryota</taxon>
        <taxon>Sar</taxon>
        <taxon>Stramenopiles</taxon>
        <taxon>Ochrophyta</taxon>
        <taxon>Bacillariophyta</taxon>
        <taxon>Bacillariophyceae</taxon>
        <taxon>Bacillariophycidae</taxon>
        <taxon>Bacillariales</taxon>
        <taxon>Bacillariaceae</taxon>
        <taxon>Cylindrotheca</taxon>
    </lineage>
</organism>
<sequence length="382" mass="41530">MTDPESQRLESQKQTHYSATLLFDDYAAETNNTFQSRSKGKTAVAICVGQLIALMAASINAASFTLEYGMKASGFPMFLMLPSYIILAMHLSIRPAITDGEVHKMPIIAIELRRPWWHYICLSVLDILPNYLTLISLNHTSLASTMILGSLSVPSTMAVCGLILGKRFRKVHYVGVALCLIGGLLTLWTDGNQQSGTGDVTDAPHPYFGDICATLAAILYGVADSVGEFWTKRVDRKEYLGMIGLHGAIFSFSAFLAAERHALFSLIGMGTFGLKAFGIVFWYTLSLVSFYVLVSLFLEFSDATLLTLSLQSSNLWAILFSIAAFHLVPPIPVCFAGILIAAGVTIYEILGNGNEVQPQAPSSPPSANLSLFDESTESVETE</sequence>
<feature type="transmembrane region" description="Helical" evidence="8">
    <location>
        <begin position="75"/>
        <end position="96"/>
    </location>
</feature>
<feature type="transmembrane region" description="Helical" evidence="8">
    <location>
        <begin position="239"/>
        <end position="257"/>
    </location>
</feature>
<evidence type="ECO:0000256" key="2">
    <source>
        <dbReference type="ARBA" id="ARBA00007863"/>
    </source>
</evidence>
<dbReference type="InterPro" id="IPR052221">
    <property type="entry name" value="SLC35F_Transporter"/>
</dbReference>
<dbReference type="SUPFAM" id="SSF103481">
    <property type="entry name" value="Multidrug resistance efflux transporter EmrE"/>
    <property type="match status" value="1"/>
</dbReference>
<name>A0AAD2JH75_9STRA</name>
<keyword evidence="3" id="KW-0813">Transport</keyword>
<dbReference type="InterPro" id="IPR009262">
    <property type="entry name" value="SLC35_F1/F2/F6"/>
</dbReference>
<evidence type="ECO:0000256" key="8">
    <source>
        <dbReference type="SAM" id="Phobius"/>
    </source>
</evidence>
<evidence type="ECO:0008006" key="11">
    <source>
        <dbReference type="Google" id="ProtNLM"/>
    </source>
</evidence>
<keyword evidence="5 8" id="KW-1133">Transmembrane helix</keyword>
<feature type="transmembrane region" description="Helical" evidence="8">
    <location>
        <begin position="171"/>
        <end position="188"/>
    </location>
</feature>
<feature type="transmembrane region" description="Helical" evidence="8">
    <location>
        <begin position="143"/>
        <end position="164"/>
    </location>
</feature>
<dbReference type="AlphaFoldDB" id="A0AAD2JH75"/>
<feature type="region of interest" description="Disordered" evidence="7">
    <location>
        <begin position="358"/>
        <end position="382"/>
    </location>
</feature>
<protein>
    <recommendedName>
        <fullName evidence="11">EamA domain-containing protein</fullName>
    </recommendedName>
</protein>
<dbReference type="EMBL" id="CAKOGP040001758">
    <property type="protein sequence ID" value="CAJ1949428.1"/>
    <property type="molecule type" value="Genomic_DNA"/>
</dbReference>
<evidence type="ECO:0000256" key="6">
    <source>
        <dbReference type="ARBA" id="ARBA00023136"/>
    </source>
</evidence>
<dbReference type="GO" id="GO:0016020">
    <property type="term" value="C:membrane"/>
    <property type="evidence" value="ECO:0007669"/>
    <property type="project" value="UniProtKB-SubCell"/>
</dbReference>
<feature type="transmembrane region" description="Helical" evidence="8">
    <location>
        <begin position="116"/>
        <end position="137"/>
    </location>
</feature>
<comment type="similarity">
    <text evidence="2">Belongs to the SLC35F solute transporter family.</text>
</comment>
<evidence type="ECO:0000313" key="10">
    <source>
        <dbReference type="Proteomes" id="UP001295423"/>
    </source>
</evidence>